<dbReference type="AlphaFoldDB" id="A0A0N1PC55"/>
<sequence>MKHFQSKHKAEMNPENAYATLATYLTPRDRLLRQSVTGRGAGRILVLDHQQKVKGVYIPVSCLPHPAAVTGGDSSLGVTVEDYLKVIEPLAQLSDRKALKTATEENNSTPTVLAVIAHPQGMAYGTFFADGSTALPFVNTQLSSRHLTTASKKNMDESSGLIQSLQSYRSPDSIAEIIDEFQCMLGKNREAISRCSTFYWITRDESESLSLKALRAHELRSKENLVRDDGATASPVPTQPIDQAISFCDRRWLMLHDTFFEQSRARMLYARDPVTQQRIVDPKVLQKAMRYGMLLLDYVPKSVLRPSSSVESMPGADKTP</sequence>
<dbReference type="OMA" id="FYWITRD"/>
<keyword evidence="2" id="KW-1185">Reference proteome</keyword>
<dbReference type="VEuPathDB" id="TriTrypDB:Lsey_0117_0070"/>
<evidence type="ECO:0000313" key="2">
    <source>
        <dbReference type="Proteomes" id="UP000038009"/>
    </source>
</evidence>
<evidence type="ECO:0000313" key="1">
    <source>
        <dbReference type="EMBL" id="KPI86751.1"/>
    </source>
</evidence>
<gene>
    <name evidence="1" type="ORF">ABL78_4168</name>
</gene>
<protein>
    <submittedName>
        <fullName evidence="1">Uncharacterized protein</fullName>
    </submittedName>
</protein>
<organism evidence="1 2">
    <name type="scientific">Leptomonas seymouri</name>
    <dbReference type="NCBI Taxonomy" id="5684"/>
    <lineage>
        <taxon>Eukaryota</taxon>
        <taxon>Discoba</taxon>
        <taxon>Euglenozoa</taxon>
        <taxon>Kinetoplastea</taxon>
        <taxon>Metakinetoplastina</taxon>
        <taxon>Trypanosomatida</taxon>
        <taxon>Trypanosomatidae</taxon>
        <taxon>Leishmaniinae</taxon>
        <taxon>Leptomonas</taxon>
    </lineage>
</organism>
<comment type="caution">
    <text evidence="1">The sequence shown here is derived from an EMBL/GenBank/DDBJ whole genome shotgun (WGS) entry which is preliminary data.</text>
</comment>
<name>A0A0N1PC55_LEPSE</name>
<proteinExistence type="predicted"/>
<accession>A0A0N1PC55</accession>
<dbReference type="OrthoDB" id="263737at2759"/>
<reference evidence="1 2" key="1">
    <citation type="journal article" date="2015" name="PLoS Pathog.">
        <title>Leptomonas seymouri: Adaptations to the Dixenous Life Cycle Analyzed by Genome Sequencing, Transcriptome Profiling and Co-infection with Leishmania donovani.</title>
        <authorList>
            <person name="Kraeva N."/>
            <person name="Butenko A."/>
            <person name="Hlavacova J."/>
            <person name="Kostygov A."/>
            <person name="Myskova J."/>
            <person name="Grybchuk D."/>
            <person name="Lestinova T."/>
            <person name="Votypka J."/>
            <person name="Volf P."/>
            <person name="Opperdoes F."/>
            <person name="Flegontov P."/>
            <person name="Lukes J."/>
            <person name="Yurchenko V."/>
        </authorList>
    </citation>
    <scope>NUCLEOTIDE SEQUENCE [LARGE SCALE GENOMIC DNA]</scope>
    <source>
        <strain evidence="1 2">ATCC 30220</strain>
    </source>
</reference>
<dbReference type="EMBL" id="LJSK01000117">
    <property type="protein sequence ID" value="KPI86751.1"/>
    <property type="molecule type" value="Genomic_DNA"/>
</dbReference>
<dbReference type="Proteomes" id="UP000038009">
    <property type="component" value="Unassembled WGS sequence"/>
</dbReference>